<gene>
    <name evidence="2" type="ORF">FSCOSCO3_A030288</name>
</gene>
<name>A0AAV1Q4C9_SCOSC</name>
<feature type="region of interest" description="Disordered" evidence="1">
    <location>
        <begin position="40"/>
        <end position="85"/>
    </location>
</feature>
<dbReference type="AlphaFoldDB" id="A0AAV1Q4C9"/>
<comment type="caution">
    <text evidence="2">The sequence shown here is derived from an EMBL/GenBank/DDBJ whole genome shotgun (WGS) entry which is preliminary data.</text>
</comment>
<evidence type="ECO:0000256" key="1">
    <source>
        <dbReference type="SAM" id="MobiDB-lite"/>
    </source>
</evidence>
<protein>
    <submittedName>
        <fullName evidence="2">Geminin coiled-coil domain-containing protein 1</fullName>
    </submittedName>
</protein>
<proteinExistence type="predicted"/>
<sequence length="85" mass="9126">MLQHLARGPDTVDVSMETLASLWARDPTDPCDLIALEEERHEPSSVWASGHAAAERGGAGPTAGREQQAQRVPQLVLRQEPGGES</sequence>
<evidence type="ECO:0000313" key="3">
    <source>
        <dbReference type="Proteomes" id="UP001314229"/>
    </source>
</evidence>
<keyword evidence="3" id="KW-1185">Reference proteome</keyword>
<reference evidence="2 3" key="1">
    <citation type="submission" date="2024-01" db="EMBL/GenBank/DDBJ databases">
        <authorList>
            <person name="Alioto T."/>
            <person name="Alioto T."/>
            <person name="Gomez Garrido J."/>
        </authorList>
    </citation>
    <scope>NUCLEOTIDE SEQUENCE [LARGE SCALE GENOMIC DNA]</scope>
</reference>
<accession>A0AAV1Q4C9</accession>
<dbReference type="EMBL" id="CAWUFR010000545">
    <property type="protein sequence ID" value="CAK6979086.1"/>
    <property type="molecule type" value="Genomic_DNA"/>
</dbReference>
<evidence type="ECO:0000313" key="2">
    <source>
        <dbReference type="EMBL" id="CAK6979086.1"/>
    </source>
</evidence>
<dbReference type="Proteomes" id="UP001314229">
    <property type="component" value="Unassembled WGS sequence"/>
</dbReference>
<organism evidence="2 3">
    <name type="scientific">Scomber scombrus</name>
    <name type="common">Atlantic mackerel</name>
    <name type="synonym">Scomber vernalis</name>
    <dbReference type="NCBI Taxonomy" id="13677"/>
    <lineage>
        <taxon>Eukaryota</taxon>
        <taxon>Metazoa</taxon>
        <taxon>Chordata</taxon>
        <taxon>Craniata</taxon>
        <taxon>Vertebrata</taxon>
        <taxon>Euteleostomi</taxon>
        <taxon>Actinopterygii</taxon>
        <taxon>Neopterygii</taxon>
        <taxon>Teleostei</taxon>
        <taxon>Neoteleostei</taxon>
        <taxon>Acanthomorphata</taxon>
        <taxon>Pelagiaria</taxon>
        <taxon>Scombriformes</taxon>
        <taxon>Scombridae</taxon>
        <taxon>Scomber</taxon>
    </lineage>
</organism>